<evidence type="ECO:0000256" key="1">
    <source>
        <dbReference type="ARBA" id="ARBA00004651"/>
    </source>
</evidence>
<evidence type="ECO:0000256" key="2">
    <source>
        <dbReference type="ARBA" id="ARBA00022475"/>
    </source>
</evidence>
<dbReference type="CDD" id="cd06581">
    <property type="entry name" value="TM_PBP1_LivM_like"/>
    <property type="match status" value="1"/>
</dbReference>
<dbReference type="InterPro" id="IPR001851">
    <property type="entry name" value="ABC_transp_permease"/>
</dbReference>
<comment type="caution">
    <text evidence="7">The sequence shown here is derived from an EMBL/GenBank/DDBJ whole genome shotgun (WGS) entry which is preliminary data.</text>
</comment>
<evidence type="ECO:0000256" key="5">
    <source>
        <dbReference type="ARBA" id="ARBA00023136"/>
    </source>
</evidence>
<dbReference type="PANTHER" id="PTHR30482">
    <property type="entry name" value="HIGH-AFFINITY BRANCHED-CHAIN AMINO ACID TRANSPORT SYSTEM PERMEASE"/>
    <property type="match status" value="1"/>
</dbReference>
<evidence type="ECO:0000256" key="4">
    <source>
        <dbReference type="ARBA" id="ARBA00022989"/>
    </source>
</evidence>
<organism evidence="7 8">
    <name type="scientific">Meiothermus taiwanensis</name>
    <dbReference type="NCBI Taxonomy" id="172827"/>
    <lineage>
        <taxon>Bacteria</taxon>
        <taxon>Thermotogati</taxon>
        <taxon>Deinococcota</taxon>
        <taxon>Deinococci</taxon>
        <taxon>Thermales</taxon>
        <taxon>Thermaceae</taxon>
        <taxon>Meiothermus</taxon>
    </lineage>
</organism>
<dbReference type="Pfam" id="PF02653">
    <property type="entry name" value="BPD_transp_2"/>
    <property type="match status" value="1"/>
</dbReference>
<evidence type="ECO:0000256" key="3">
    <source>
        <dbReference type="ARBA" id="ARBA00022692"/>
    </source>
</evidence>
<protein>
    <submittedName>
        <fullName evidence="7">Urea ABC transporter, permease protein UrtC</fullName>
    </submittedName>
</protein>
<feature type="transmembrane region" description="Helical" evidence="6">
    <location>
        <begin position="28"/>
        <end position="45"/>
    </location>
</feature>
<dbReference type="Proteomes" id="UP000266089">
    <property type="component" value="Unassembled WGS sequence"/>
</dbReference>
<keyword evidence="3 6" id="KW-0812">Transmembrane</keyword>
<reference evidence="7 8" key="1">
    <citation type="submission" date="2018-08" db="EMBL/GenBank/DDBJ databases">
        <title>Meiothermus cateniformans JCM 15151 genome sequencing project.</title>
        <authorList>
            <person name="Da Costa M.S."/>
            <person name="Albuquerque L."/>
            <person name="Raposo P."/>
            <person name="Froufe H.J.C."/>
            <person name="Barroso C.S."/>
            <person name="Egas C."/>
        </authorList>
    </citation>
    <scope>NUCLEOTIDE SEQUENCE [LARGE SCALE GENOMIC DNA]</scope>
    <source>
        <strain evidence="7 8">JCM 15151</strain>
    </source>
</reference>
<dbReference type="EMBL" id="QWKX01000039">
    <property type="protein sequence ID" value="RIH76645.1"/>
    <property type="molecule type" value="Genomic_DNA"/>
</dbReference>
<keyword evidence="2" id="KW-1003">Cell membrane</keyword>
<proteinExistence type="predicted"/>
<dbReference type="PANTHER" id="PTHR30482:SF5">
    <property type="entry name" value="ABC TRANSPORTER PERMEASE PROTEIN"/>
    <property type="match status" value="1"/>
</dbReference>
<evidence type="ECO:0000256" key="6">
    <source>
        <dbReference type="SAM" id="Phobius"/>
    </source>
</evidence>
<name>A0A399DWT3_9DEIN</name>
<dbReference type="InterPro" id="IPR043428">
    <property type="entry name" value="LivM-like"/>
</dbReference>
<keyword evidence="4 6" id="KW-1133">Transmembrane helix</keyword>
<feature type="transmembrane region" description="Helical" evidence="6">
    <location>
        <begin position="177"/>
        <end position="197"/>
    </location>
</feature>
<feature type="transmembrane region" description="Helical" evidence="6">
    <location>
        <begin position="98"/>
        <end position="120"/>
    </location>
</feature>
<comment type="subcellular location">
    <subcellularLocation>
        <location evidence="1">Cell membrane</location>
        <topology evidence="1">Multi-pass membrane protein</topology>
    </subcellularLocation>
</comment>
<evidence type="ECO:0000313" key="8">
    <source>
        <dbReference type="Proteomes" id="UP000266089"/>
    </source>
</evidence>
<keyword evidence="5 6" id="KW-0472">Membrane</keyword>
<feature type="transmembrane region" description="Helical" evidence="6">
    <location>
        <begin position="227"/>
        <end position="247"/>
    </location>
</feature>
<accession>A0A399DWT3</accession>
<sequence>MRNPWAQTGNYRTSYVQDTTIFANYREIVSVVLLLLALCILPLFLERSQVLVLNFILIYAIAVLGLNITTGYAGLISVGQAAFMGVGAYTVALSAPSLPFWLTIPLGGFTAAIIGFIVGIPSLRVKHLYLALATLAFQEIFVWVVGRSPALAQGAAIPVEMRNFLGLEIGFRNHNYFWYYVVLFVLVLMVIAWRNLLRGKYGRALIAVRDNDRAADAMGMDPGRTKLMAFALGAFYGGVAGGLLAYMQRAVVVEEFTLSRSVALLAMAIVGGLGTVVGSLLGPAFIEFLRLYMERLSEWMKSNAFIQSITPAGVDVASALLPLSFGLVIVLFLIFEPRGLYNWWRLLRSYFRTWPFRY</sequence>
<dbReference type="AlphaFoldDB" id="A0A399DWT3"/>
<dbReference type="OrthoDB" id="9789927at2"/>
<gene>
    <name evidence="7" type="ORF">Mcate_01696</name>
</gene>
<dbReference type="GO" id="GO:0005886">
    <property type="term" value="C:plasma membrane"/>
    <property type="evidence" value="ECO:0007669"/>
    <property type="project" value="UniProtKB-SubCell"/>
</dbReference>
<dbReference type="RefSeq" id="WP_027888075.1">
    <property type="nucleotide sequence ID" value="NZ_JBHSXZ010000089.1"/>
</dbReference>
<feature type="transmembrane region" description="Helical" evidence="6">
    <location>
        <begin position="127"/>
        <end position="146"/>
    </location>
</feature>
<feature type="transmembrane region" description="Helical" evidence="6">
    <location>
        <begin position="262"/>
        <end position="291"/>
    </location>
</feature>
<feature type="transmembrane region" description="Helical" evidence="6">
    <location>
        <begin position="312"/>
        <end position="335"/>
    </location>
</feature>
<evidence type="ECO:0000313" key="7">
    <source>
        <dbReference type="EMBL" id="RIH76645.1"/>
    </source>
</evidence>
<dbReference type="GO" id="GO:0015658">
    <property type="term" value="F:branched-chain amino acid transmembrane transporter activity"/>
    <property type="evidence" value="ECO:0007669"/>
    <property type="project" value="InterPro"/>
</dbReference>
<feature type="transmembrane region" description="Helical" evidence="6">
    <location>
        <begin position="52"/>
        <end position="78"/>
    </location>
</feature>